<dbReference type="RefSeq" id="WP_002926913.1">
    <property type="nucleotide sequence ID" value="NZ_JARQZE010000011.1"/>
</dbReference>
<dbReference type="SUPFAM" id="SSF52540">
    <property type="entry name" value="P-loop containing nucleoside triphosphate hydrolases"/>
    <property type="match status" value="1"/>
</dbReference>
<evidence type="ECO:0000256" key="1">
    <source>
        <dbReference type="ARBA" id="ARBA00022741"/>
    </source>
</evidence>
<dbReference type="Proteomes" id="UP001597158">
    <property type="component" value="Unassembled WGS sequence"/>
</dbReference>
<dbReference type="PANTHER" id="PTHR32071">
    <property type="entry name" value="TRANSCRIPTIONAL REGULATORY PROTEIN"/>
    <property type="match status" value="1"/>
</dbReference>
<feature type="domain" description="Response regulatory" evidence="8">
    <location>
        <begin position="14"/>
        <end position="128"/>
    </location>
</feature>
<dbReference type="SUPFAM" id="SSF46689">
    <property type="entry name" value="Homeodomain-like"/>
    <property type="match status" value="1"/>
</dbReference>
<sequence>MNAVERRQRPQSVDVLIVDDEEDIRELLELSLMRLGLACDAVGTVADAIARLEARRYRLCLTDMRLPDGDGLGLVEHIQAHCPGLPVAVITAFGSIETAIRALKLGAFDFVTKPVELKALRELVTHALRLGATGDKAAGTTPERALIGHSPAFMQLRAQAEKLARNQAPVFIHGESGTGKEVIARFIHSLGTRTAGPFVPVNCGAISPELMESEFFGHRKGSFTGAASDKQGLFQAASGGTLFLDEIGELPLAMQVKLLRAIQERAVRPVGAHAEEPVDVRLLSASHQDLGRLVAEGRFRQDLFFRINVITLRMPPLRERREDIPALAEHILARLAAREGGAPRRLSAAALHALQGYAFPGNVRELENLLERACAMCEGDEIDAADIELYPDQTASGWLTDSAAGPFGFQVPGDFGDHGGGGEPGQEPAADDAERLRIIRALEQTRWNRSAAARNLGMTLRQLRYRLQKWGME</sequence>
<dbReference type="InterPro" id="IPR002078">
    <property type="entry name" value="Sigma_54_int"/>
</dbReference>
<gene>
    <name evidence="9" type="ORF">ACFQ4M_05125</name>
</gene>
<keyword evidence="1" id="KW-0547">Nucleotide-binding</keyword>
<evidence type="ECO:0000259" key="7">
    <source>
        <dbReference type="PROSITE" id="PS50045"/>
    </source>
</evidence>
<accession>A0ABW3WDF4</accession>
<feature type="modified residue" description="4-aspartylphosphate" evidence="6">
    <location>
        <position position="63"/>
    </location>
</feature>
<dbReference type="PROSITE" id="PS00675">
    <property type="entry name" value="SIGMA54_INTERACT_1"/>
    <property type="match status" value="1"/>
</dbReference>
<evidence type="ECO:0000256" key="4">
    <source>
        <dbReference type="ARBA" id="ARBA00023125"/>
    </source>
</evidence>
<feature type="domain" description="Sigma-54 factor interaction" evidence="7">
    <location>
        <begin position="146"/>
        <end position="375"/>
    </location>
</feature>
<dbReference type="InterPro" id="IPR009057">
    <property type="entry name" value="Homeodomain-like_sf"/>
</dbReference>
<dbReference type="Gene3D" id="3.40.50.300">
    <property type="entry name" value="P-loop containing nucleotide triphosphate hydrolases"/>
    <property type="match status" value="1"/>
</dbReference>
<evidence type="ECO:0000313" key="9">
    <source>
        <dbReference type="EMBL" id="MFD1262957.1"/>
    </source>
</evidence>
<keyword evidence="2" id="KW-0067">ATP-binding</keyword>
<dbReference type="InterPro" id="IPR027417">
    <property type="entry name" value="P-loop_NTPase"/>
</dbReference>
<dbReference type="PROSITE" id="PS00676">
    <property type="entry name" value="SIGMA54_INTERACT_2"/>
    <property type="match status" value="1"/>
</dbReference>
<dbReference type="PROSITE" id="PS50045">
    <property type="entry name" value="SIGMA54_INTERACT_4"/>
    <property type="match status" value="1"/>
</dbReference>
<evidence type="ECO:0000256" key="2">
    <source>
        <dbReference type="ARBA" id="ARBA00022840"/>
    </source>
</evidence>
<dbReference type="InterPro" id="IPR025944">
    <property type="entry name" value="Sigma_54_int_dom_CS"/>
</dbReference>
<evidence type="ECO:0000256" key="5">
    <source>
        <dbReference type="ARBA" id="ARBA00023163"/>
    </source>
</evidence>
<dbReference type="CDD" id="cd00009">
    <property type="entry name" value="AAA"/>
    <property type="match status" value="1"/>
</dbReference>
<dbReference type="InterPro" id="IPR003593">
    <property type="entry name" value="AAA+_ATPase"/>
</dbReference>
<dbReference type="Pfam" id="PF25601">
    <property type="entry name" value="AAA_lid_14"/>
    <property type="match status" value="1"/>
</dbReference>
<evidence type="ECO:0000313" key="10">
    <source>
        <dbReference type="Proteomes" id="UP001597158"/>
    </source>
</evidence>
<reference evidence="10" key="1">
    <citation type="journal article" date="2019" name="Int. J. Syst. Evol. Microbiol.">
        <title>The Global Catalogue of Microorganisms (GCM) 10K type strain sequencing project: providing services to taxonomists for standard genome sequencing and annotation.</title>
        <authorList>
            <consortium name="The Broad Institute Genomics Platform"/>
            <consortium name="The Broad Institute Genome Sequencing Center for Infectious Disease"/>
            <person name="Wu L."/>
            <person name="Ma J."/>
        </authorList>
    </citation>
    <scope>NUCLEOTIDE SEQUENCE [LARGE SCALE GENOMIC DNA]</scope>
    <source>
        <strain evidence="10">CCUG 48884</strain>
    </source>
</reference>
<dbReference type="InterPro" id="IPR001789">
    <property type="entry name" value="Sig_transdc_resp-reg_receiver"/>
</dbReference>
<dbReference type="EMBL" id="JBHTMC010000009">
    <property type="protein sequence ID" value="MFD1262957.1"/>
    <property type="molecule type" value="Genomic_DNA"/>
</dbReference>
<evidence type="ECO:0000256" key="3">
    <source>
        <dbReference type="ARBA" id="ARBA00023015"/>
    </source>
</evidence>
<dbReference type="InterPro" id="IPR011006">
    <property type="entry name" value="CheY-like_superfamily"/>
</dbReference>
<dbReference type="Gene3D" id="1.10.10.60">
    <property type="entry name" value="Homeodomain-like"/>
    <property type="match status" value="1"/>
</dbReference>
<dbReference type="Pfam" id="PF00072">
    <property type="entry name" value="Response_reg"/>
    <property type="match status" value="1"/>
</dbReference>
<organism evidence="9 10">
    <name type="scientific">Thauera mechernichensis</name>
    <dbReference type="NCBI Taxonomy" id="82788"/>
    <lineage>
        <taxon>Bacteria</taxon>
        <taxon>Pseudomonadati</taxon>
        <taxon>Pseudomonadota</taxon>
        <taxon>Betaproteobacteria</taxon>
        <taxon>Rhodocyclales</taxon>
        <taxon>Zoogloeaceae</taxon>
        <taxon>Thauera</taxon>
    </lineage>
</organism>
<dbReference type="SUPFAM" id="SSF52172">
    <property type="entry name" value="CheY-like"/>
    <property type="match status" value="1"/>
</dbReference>
<dbReference type="PANTHER" id="PTHR32071:SF100">
    <property type="entry name" value="RESPONSE REGULATOR PROTEIN PILR"/>
    <property type="match status" value="1"/>
</dbReference>
<dbReference type="InterPro" id="IPR002197">
    <property type="entry name" value="HTH_Fis"/>
</dbReference>
<dbReference type="SMART" id="SM00382">
    <property type="entry name" value="AAA"/>
    <property type="match status" value="1"/>
</dbReference>
<proteinExistence type="predicted"/>
<dbReference type="Pfam" id="PF02954">
    <property type="entry name" value="HTH_8"/>
    <property type="match status" value="1"/>
</dbReference>
<keyword evidence="10" id="KW-1185">Reference proteome</keyword>
<keyword evidence="6" id="KW-0597">Phosphoprotein</keyword>
<dbReference type="Pfam" id="PF00158">
    <property type="entry name" value="Sigma54_activat"/>
    <property type="match status" value="1"/>
</dbReference>
<dbReference type="PROSITE" id="PS00688">
    <property type="entry name" value="SIGMA54_INTERACT_3"/>
    <property type="match status" value="1"/>
</dbReference>
<dbReference type="Gene3D" id="3.40.50.2300">
    <property type="match status" value="1"/>
</dbReference>
<dbReference type="InterPro" id="IPR025662">
    <property type="entry name" value="Sigma_54_int_dom_ATP-bd_1"/>
</dbReference>
<keyword evidence="4" id="KW-0238">DNA-binding</keyword>
<dbReference type="PRINTS" id="PR01590">
    <property type="entry name" value="HTHFIS"/>
</dbReference>
<protein>
    <submittedName>
        <fullName evidence="9">Sigma-54-dependent transcriptional regulator</fullName>
    </submittedName>
</protein>
<evidence type="ECO:0000256" key="6">
    <source>
        <dbReference type="PROSITE-ProRule" id="PRU00169"/>
    </source>
</evidence>
<evidence type="ECO:0000259" key="8">
    <source>
        <dbReference type="PROSITE" id="PS50110"/>
    </source>
</evidence>
<dbReference type="PROSITE" id="PS50110">
    <property type="entry name" value="RESPONSE_REGULATORY"/>
    <property type="match status" value="1"/>
</dbReference>
<dbReference type="SMART" id="SM00448">
    <property type="entry name" value="REC"/>
    <property type="match status" value="1"/>
</dbReference>
<dbReference type="Gene3D" id="1.10.8.60">
    <property type="match status" value="1"/>
</dbReference>
<dbReference type="InterPro" id="IPR025943">
    <property type="entry name" value="Sigma_54_int_dom_ATP-bd_2"/>
</dbReference>
<dbReference type="InterPro" id="IPR058031">
    <property type="entry name" value="AAA_lid_NorR"/>
</dbReference>
<keyword evidence="3" id="KW-0805">Transcription regulation</keyword>
<name>A0ABW3WDF4_9RHOO</name>
<comment type="caution">
    <text evidence="9">The sequence shown here is derived from an EMBL/GenBank/DDBJ whole genome shotgun (WGS) entry which is preliminary data.</text>
</comment>
<keyword evidence="5" id="KW-0804">Transcription</keyword>